<feature type="transmembrane region" description="Helical" evidence="1">
    <location>
        <begin position="29"/>
        <end position="50"/>
    </location>
</feature>
<feature type="transmembrane region" description="Helical" evidence="1">
    <location>
        <begin position="62"/>
        <end position="85"/>
    </location>
</feature>
<dbReference type="PANTHER" id="PTHR38598:SF1">
    <property type="entry name" value="INNER MEMBRANE PROTEIN YJCH"/>
    <property type="match status" value="1"/>
</dbReference>
<sequence>MEQYNERYRRILGDPRFDELVRKRGRFSAILSALMLSLYLLFILLIAFAPHLLGTPLGRDTVITWGVPVGIGLILIAIILTGVYVRRANGEFDRLTAELLAEVK</sequence>
<protein>
    <recommendedName>
        <fullName evidence="4">DUF485 domain-containing protein</fullName>
    </recommendedName>
</protein>
<dbReference type="EMBL" id="CP015243">
    <property type="protein sequence ID" value="ANF58269.1"/>
    <property type="molecule type" value="Genomic_DNA"/>
</dbReference>
<keyword evidence="1" id="KW-0812">Transmembrane</keyword>
<keyword evidence="1" id="KW-0472">Membrane</keyword>
<dbReference type="InterPro" id="IPR052959">
    <property type="entry name" value="Inner_membrane_assoc"/>
</dbReference>
<gene>
    <name evidence="2" type="ORF">A5892_12975</name>
</gene>
<dbReference type="STRING" id="376489.A5892_12975"/>
<keyword evidence="3" id="KW-1185">Reference proteome</keyword>
<reference evidence="2 3" key="1">
    <citation type="submission" date="2016-04" db="EMBL/GenBank/DDBJ databases">
        <title>Complete Genome Sequence of Halotalea alkalilenta IHB B 13600.</title>
        <authorList>
            <person name="Swarnkar M.K."/>
            <person name="Sharma A."/>
            <person name="Kaushal K."/>
            <person name="Soni R."/>
            <person name="Rana S."/>
            <person name="Singh A.K."/>
            <person name="Gulati A."/>
        </authorList>
    </citation>
    <scope>NUCLEOTIDE SEQUENCE [LARGE SCALE GENOMIC DNA]</scope>
    <source>
        <strain evidence="2 3">IHB B 13600</strain>
    </source>
</reference>
<evidence type="ECO:0008006" key="4">
    <source>
        <dbReference type="Google" id="ProtNLM"/>
    </source>
</evidence>
<dbReference type="AlphaFoldDB" id="A0A172YG59"/>
<evidence type="ECO:0000256" key="1">
    <source>
        <dbReference type="SAM" id="Phobius"/>
    </source>
</evidence>
<dbReference type="Pfam" id="PF04341">
    <property type="entry name" value="DUF485"/>
    <property type="match status" value="1"/>
</dbReference>
<accession>A0A172YG59</accession>
<proteinExistence type="predicted"/>
<dbReference type="GO" id="GO:0005886">
    <property type="term" value="C:plasma membrane"/>
    <property type="evidence" value="ECO:0007669"/>
    <property type="project" value="TreeGrafter"/>
</dbReference>
<dbReference type="KEGG" id="haa:A5892_12975"/>
<dbReference type="Proteomes" id="UP000077875">
    <property type="component" value="Chromosome"/>
</dbReference>
<dbReference type="RefSeq" id="WP_064123166.1">
    <property type="nucleotide sequence ID" value="NZ_CP015243.1"/>
</dbReference>
<name>A0A172YG59_9GAMM</name>
<organism evidence="2 3">
    <name type="scientific">Halotalea alkalilenta</name>
    <dbReference type="NCBI Taxonomy" id="376489"/>
    <lineage>
        <taxon>Bacteria</taxon>
        <taxon>Pseudomonadati</taxon>
        <taxon>Pseudomonadota</taxon>
        <taxon>Gammaproteobacteria</taxon>
        <taxon>Oceanospirillales</taxon>
        <taxon>Halomonadaceae</taxon>
        <taxon>Halotalea</taxon>
    </lineage>
</organism>
<dbReference type="InterPro" id="IPR007436">
    <property type="entry name" value="DUF485"/>
</dbReference>
<evidence type="ECO:0000313" key="2">
    <source>
        <dbReference type="EMBL" id="ANF58269.1"/>
    </source>
</evidence>
<dbReference type="PANTHER" id="PTHR38598">
    <property type="entry name" value="INNER MEMBRANE PROTEIN YJCH"/>
    <property type="match status" value="1"/>
</dbReference>
<evidence type="ECO:0000313" key="3">
    <source>
        <dbReference type="Proteomes" id="UP000077875"/>
    </source>
</evidence>
<keyword evidence="1" id="KW-1133">Transmembrane helix</keyword>